<dbReference type="AlphaFoldDB" id="A0A6G0RQG3"/>
<dbReference type="EMBL" id="QXFY01000668">
    <property type="protein sequence ID" value="KAE9338414.1"/>
    <property type="molecule type" value="Genomic_DNA"/>
</dbReference>
<reference evidence="1 2" key="1">
    <citation type="submission" date="2018-09" db="EMBL/GenBank/DDBJ databases">
        <title>Genomic investigation of the strawberry pathogen Phytophthora fragariae indicates pathogenicity is determined by transcriptional variation in three key races.</title>
        <authorList>
            <person name="Adams T.M."/>
            <person name="Armitage A.D."/>
            <person name="Sobczyk M.K."/>
            <person name="Bates H.J."/>
            <person name="Dunwell J.M."/>
            <person name="Nellist C.F."/>
            <person name="Harrison R.J."/>
        </authorList>
    </citation>
    <scope>NUCLEOTIDE SEQUENCE [LARGE SCALE GENOMIC DNA]</scope>
    <source>
        <strain evidence="1 2">NOV-77</strain>
    </source>
</reference>
<evidence type="ECO:0000313" key="1">
    <source>
        <dbReference type="EMBL" id="KAE9338414.1"/>
    </source>
</evidence>
<comment type="caution">
    <text evidence="1">The sequence shown here is derived from an EMBL/GenBank/DDBJ whole genome shotgun (WGS) entry which is preliminary data.</text>
</comment>
<proteinExistence type="predicted"/>
<sequence>MAVLKWALANYPEPEQLVICDYSAGSLAAQMWSAYVANTLLVIGGQSQASRSSSVWSSAGYHWDGN</sequence>
<evidence type="ECO:0000313" key="2">
    <source>
        <dbReference type="Proteomes" id="UP000486351"/>
    </source>
</evidence>
<dbReference type="Proteomes" id="UP000486351">
    <property type="component" value="Unassembled WGS sequence"/>
</dbReference>
<name>A0A6G0RQG3_9STRA</name>
<accession>A0A6G0RQG3</accession>
<protein>
    <submittedName>
        <fullName evidence="1">Uncharacterized protein</fullName>
    </submittedName>
</protein>
<organism evidence="1 2">
    <name type="scientific">Phytophthora fragariae</name>
    <dbReference type="NCBI Taxonomy" id="53985"/>
    <lineage>
        <taxon>Eukaryota</taxon>
        <taxon>Sar</taxon>
        <taxon>Stramenopiles</taxon>
        <taxon>Oomycota</taxon>
        <taxon>Peronosporomycetes</taxon>
        <taxon>Peronosporales</taxon>
        <taxon>Peronosporaceae</taxon>
        <taxon>Phytophthora</taxon>
    </lineage>
</organism>
<gene>
    <name evidence="1" type="ORF">PF008_g12089</name>
</gene>